<organism evidence="6 7">
    <name type="scientific">Fusarium poae</name>
    <dbReference type="NCBI Taxonomy" id="36050"/>
    <lineage>
        <taxon>Eukaryota</taxon>
        <taxon>Fungi</taxon>
        <taxon>Dikarya</taxon>
        <taxon>Ascomycota</taxon>
        <taxon>Pezizomycotina</taxon>
        <taxon>Sordariomycetes</taxon>
        <taxon>Hypocreomycetidae</taxon>
        <taxon>Hypocreales</taxon>
        <taxon>Nectriaceae</taxon>
        <taxon>Fusarium</taxon>
    </lineage>
</organism>
<reference evidence="6 7" key="1">
    <citation type="submission" date="2016-06" db="EMBL/GenBank/DDBJ databases">
        <title>Living apart together: crosstalk between the core and supernumerary genomes in a fungal plant pathogen.</title>
        <authorList>
            <person name="Vanheule A."/>
            <person name="Audenaert K."/>
            <person name="Warris S."/>
            <person name="Van De Geest H."/>
            <person name="Schijlen E."/>
            <person name="Hofte M."/>
            <person name="De Saeger S."/>
            <person name="Haesaert G."/>
            <person name="Waalwijk C."/>
            <person name="Van Der Lee T."/>
        </authorList>
    </citation>
    <scope>NUCLEOTIDE SEQUENCE [LARGE SCALE GENOMIC DNA]</scope>
    <source>
        <strain evidence="6 7">2516</strain>
    </source>
</reference>
<comment type="caution">
    <text evidence="6">The sequence shown here is derived from an EMBL/GenBank/DDBJ whole genome shotgun (WGS) entry which is preliminary data.</text>
</comment>
<gene>
    <name evidence="6" type="ORF">FPOA_13703</name>
</gene>
<dbReference type="InterPro" id="IPR003953">
    <property type="entry name" value="FAD-dep_OxRdtase_2_FAD-bd"/>
</dbReference>
<dbReference type="STRING" id="36050.A0A1B8A4M7"/>
<dbReference type="SUPFAM" id="SSF51905">
    <property type="entry name" value="FAD/NAD(P)-binding domain"/>
    <property type="match status" value="1"/>
</dbReference>
<dbReference type="GO" id="GO:0016491">
    <property type="term" value="F:oxidoreductase activity"/>
    <property type="evidence" value="ECO:0007669"/>
    <property type="project" value="UniProtKB-KW"/>
</dbReference>
<evidence type="ECO:0000256" key="4">
    <source>
        <dbReference type="ARBA" id="ARBA00023002"/>
    </source>
</evidence>
<dbReference type="InterPro" id="IPR036188">
    <property type="entry name" value="FAD/NAD-bd_sf"/>
</dbReference>
<evidence type="ECO:0000313" key="6">
    <source>
        <dbReference type="EMBL" id="OBS15431.1"/>
    </source>
</evidence>
<dbReference type="SUPFAM" id="SSF56425">
    <property type="entry name" value="Succinate dehydrogenase/fumarate reductase flavoprotein, catalytic domain"/>
    <property type="match status" value="1"/>
</dbReference>
<comment type="cofactor">
    <cofactor evidence="1">
        <name>FAD</name>
        <dbReference type="ChEBI" id="CHEBI:57692"/>
    </cofactor>
</comment>
<accession>A0A1B8A4M7</accession>
<keyword evidence="7" id="KW-1185">Reference proteome</keyword>
<keyword evidence="3" id="KW-0274">FAD</keyword>
<keyword evidence="4" id="KW-0560">Oxidoreductase</keyword>
<sequence length="569" mass="62005">MGAGAGGLTAAVAAAAADGRRLRVILVEKEDHVGGTTFRSGGCMWMPNNFLMQENDIKDSKEQAARYINAVAKLGSPVLEEQAVNVDLRYERLDAFLTQGPEMMRYLRDQGFRWMAKPSQFPDYHPHVDGAVEHGRTLDPAVFDAASLGHYQKYLPKPDGVPVVPRFEDFRVLTRLRSSSLYPAEASALPKGMVRPMSMGRSLIAQLLKMCMEHDNVEIWTGLELSELLLSDHDGGVIGARVHRRGGEEHVDIHASLGVILTTGGFSQNQKMRDAYLGRTTAKGATSVMSTRAEWSLASNGDAGIALQAGLKIGAGSAQLGQVWGIPTMVDPRTGKVTEAMFAISKPFSIVVDGWGRRFFSESQPYGEAVRSMYERANEDAEAAAFWLVFDQRYRKRYPIGSLKTVWQIDQAIERGLLLHSDTIDGLAEQIGVPKHSLQATVSEWNTMCHQGIDKHFHRGEDRYQQFIGDPTVVPNPCMGPVKESPFYAIRIFPGDAGTRGGLRTDQHARVLRADGSVISGLFAGGNASVALLGTQGVGTTLAPAMTEGFVAVRYMRQLADGGGALLTD</sequence>
<protein>
    <recommendedName>
        <fullName evidence="5">FAD-dependent oxidoreductase 2 FAD-binding domain-containing protein</fullName>
    </recommendedName>
</protein>
<dbReference type="InterPro" id="IPR027477">
    <property type="entry name" value="Succ_DH/fumarate_Rdtase_cat_sf"/>
</dbReference>
<dbReference type="Gene3D" id="3.50.50.60">
    <property type="entry name" value="FAD/NAD(P)-binding domain"/>
    <property type="match status" value="2"/>
</dbReference>
<keyword evidence="2" id="KW-0285">Flavoprotein</keyword>
<evidence type="ECO:0000256" key="2">
    <source>
        <dbReference type="ARBA" id="ARBA00022630"/>
    </source>
</evidence>
<feature type="domain" description="FAD-dependent oxidoreductase 2 FAD-binding" evidence="5">
    <location>
        <begin position="1"/>
        <end position="529"/>
    </location>
</feature>
<dbReference type="AlphaFoldDB" id="A0A1B8A4M7"/>
<evidence type="ECO:0000259" key="5">
    <source>
        <dbReference type="Pfam" id="PF00890"/>
    </source>
</evidence>
<dbReference type="Pfam" id="PF00890">
    <property type="entry name" value="FAD_binding_2"/>
    <property type="match status" value="1"/>
</dbReference>
<dbReference type="InterPro" id="IPR050315">
    <property type="entry name" value="FAD-oxidoreductase_2"/>
</dbReference>
<dbReference type="PANTHER" id="PTHR43400">
    <property type="entry name" value="FUMARATE REDUCTASE"/>
    <property type="match status" value="1"/>
</dbReference>
<dbReference type="Proteomes" id="UP000091967">
    <property type="component" value="Unassembled WGS sequence"/>
</dbReference>
<dbReference type="EMBL" id="LYXU01000156">
    <property type="protein sequence ID" value="OBS15431.1"/>
    <property type="molecule type" value="Genomic_DNA"/>
</dbReference>
<evidence type="ECO:0000313" key="7">
    <source>
        <dbReference type="Proteomes" id="UP000091967"/>
    </source>
</evidence>
<name>A0A1B8A4M7_FUSPO</name>
<evidence type="ECO:0000256" key="1">
    <source>
        <dbReference type="ARBA" id="ARBA00001974"/>
    </source>
</evidence>
<proteinExistence type="predicted"/>
<dbReference type="GO" id="GO:0008202">
    <property type="term" value="P:steroid metabolic process"/>
    <property type="evidence" value="ECO:0007669"/>
    <property type="project" value="UniProtKB-ARBA"/>
</dbReference>
<dbReference type="PANTHER" id="PTHR43400:SF10">
    <property type="entry name" value="3-OXOSTEROID 1-DEHYDROGENASE"/>
    <property type="match status" value="1"/>
</dbReference>
<evidence type="ECO:0000256" key="3">
    <source>
        <dbReference type="ARBA" id="ARBA00022827"/>
    </source>
</evidence>